<evidence type="ECO:0000313" key="1">
    <source>
        <dbReference type="EMBL" id="SMX50408.1"/>
    </source>
</evidence>
<accession>A0A238L5Z9</accession>
<dbReference type="Proteomes" id="UP000220836">
    <property type="component" value="Unassembled WGS sequence"/>
</dbReference>
<dbReference type="RefSeq" id="WP_097807034.1">
    <property type="nucleotide sequence ID" value="NZ_FXYH01000031.1"/>
</dbReference>
<dbReference type="EMBL" id="FXYH01000031">
    <property type="protein sequence ID" value="SMX50408.1"/>
    <property type="molecule type" value="Genomic_DNA"/>
</dbReference>
<organism evidence="1 2">
    <name type="scientific">Pelagimonas varians</name>
    <dbReference type="NCBI Taxonomy" id="696760"/>
    <lineage>
        <taxon>Bacteria</taxon>
        <taxon>Pseudomonadati</taxon>
        <taxon>Pseudomonadota</taxon>
        <taxon>Alphaproteobacteria</taxon>
        <taxon>Rhodobacterales</taxon>
        <taxon>Roseobacteraceae</taxon>
        <taxon>Pelagimonas</taxon>
    </lineage>
</organism>
<sequence>MLNQKTADISYQKNSFSEDIQQQVHAALLEFLSAWHVSLKADPSLCELADSLKQAAAVSGMVLDLDEISFQKMERFLDGFSEDQEFIFYETDPVRSSSS</sequence>
<keyword evidence="2" id="KW-1185">Reference proteome</keyword>
<dbReference type="AlphaFoldDB" id="A0A238L5Z9"/>
<reference evidence="1 2" key="1">
    <citation type="submission" date="2017-05" db="EMBL/GenBank/DDBJ databases">
        <authorList>
            <person name="Song R."/>
            <person name="Chenine A.L."/>
            <person name="Ruprecht R.M."/>
        </authorList>
    </citation>
    <scope>NUCLEOTIDE SEQUENCE [LARGE SCALE GENOMIC DNA]</scope>
    <source>
        <strain evidence="1 2">CECT 8663</strain>
    </source>
</reference>
<gene>
    <name evidence="1" type="ORF">PEV8663_04634</name>
</gene>
<proteinExistence type="predicted"/>
<protein>
    <submittedName>
        <fullName evidence="1">Uncharacterized protein</fullName>
    </submittedName>
</protein>
<name>A0A238L5Z9_9RHOB</name>
<evidence type="ECO:0000313" key="2">
    <source>
        <dbReference type="Proteomes" id="UP000220836"/>
    </source>
</evidence>